<evidence type="ECO:0000256" key="7">
    <source>
        <dbReference type="ARBA" id="ARBA00042225"/>
    </source>
</evidence>
<dbReference type="SUPFAM" id="SSF51735">
    <property type="entry name" value="NAD(P)-binding Rossmann-fold domains"/>
    <property type="match status" value="1"/>
</dbReference>
<name>A0A2U4CEK2_TURTR</name>
<dbReference type="OrthoDB" id="5405561at2759"/>
<evidence type="ECO:0000256" key="2">
    <source>
        <dbReference type="ARBA" id="ARBA00022490"/>
    </source>
</evidence>
<evidence type="ECO:0000259" key="8">
    <source>
        <dbReference type="Pfam" id="PF00056"/>
    </source>
</evidence>
<dbReference type="InParanoid" id="A0A2U4CEK2"/>
<gene>
    <name evidence="10" type="primary">LOC101326158</name>
</gene>
<dbReference type="PANTHER" id="PTHR43128">
    <property type="entry name" value="L-2-HYDROXYCARBOXYLATE DEHYDROGENASE (NAD(P)(+))"/>
    <property type="match status" value="1"/>
</dbReference>
<dbReference type="GeneID" id="101326158"/>
<accession>A0A2U4CEK2</accession>
<dbReference type="Proteomes" id="UP000245320">
    <property type="component" value="Chromosome 8"/>
</dbReference>
<keyword evidence="2" id="KW-0963">Cytoplasm</keyword>
<evidence type="ECO:0000256" key="4">
    <source>
        <dbReference type="ARBA" id="ARBA00038717"/>
    </source>
</evidence>
<comment type="subunit">
    <text evidence="4">Homotetramer. Interacts with RABL2/RABL2A; binds preferentially to GTP-bound RABL2.</text>
</comment>
<comment type="function">
    <text evidence="3">Possible role in sperm motility.</text>
</comment>
<evidence type="ECO:0000256" key="3">
    <source>
        <dbReference type="ARBA" id="ARBA00037359"/>
    </source>
</evidence>
<evidence type="ECO:0000313" key="9">
    <source>
        <dbReference type="Proteomes" id="UP000245320"/>
    </source>
</evidence>
<dbReference type="GO" id="GO:0005737">
    <property type="term" value="C:cytoplasm"/>
    <property type="evidence" value="ECO:0007669"/>
    <property type="project" value="UniProtKB-SubCell"/>
</dbReference>
<dbReference type="AlphaFoldDB" id="A0A2U4CEK2"/>
<feature type="domain" description="Lactate/malate dehydrogenase N-terminal" evidence="8">
    <location>
        <begin position="54"/>
        <end position="171"/>
    </location>
</feature>
<dbReference type="Gene3D" id="3.40.50.720">
    <property type="entry name" value="NAD(P)-binding Rossmann-like Domain"/>
    <property type="match status" value="1"/>
</dbReference>
<evidence type="ECO:0000256" key="6">
    <source>
        <dbReference type="ARBA" id="ARBA00041326"/>
    </source>
</evidence>
<dbReference type="PRINTS" id="PR00086">
    <property type="entry name" value="LLDHDRGNASE"/>
</dbReference>
<dbReference type="InterPro" id="IPR001557">
    <property type="entry name" value="L-lactate/malate_DH"/>
</dbReference>
<evidence type="ECO:0000256" key="1">
    <source>
        <dbReference type="ARBA" id="ARBA00004496"/>
    </source>
</evidence>
<comment type="subcellular location">
    <subcellularLocation>
        <location evidence="1">Cytoplasm</location>
    </subcellularLocation>
</comment>
<evidence type="ECO:0000313" key="10">
    <source>
        <dbReference type="RefSeq" id="XP_019803858.2"/>
    </source>
</evidence>
<protein>
    <recommendedName>
        <fullName evidence="5">L-lactate dehydrogenase C chain</fullName>
    </recommendedName>
    <alternativeName>
        <fullName evidence="7">LDH testis subunit</fullName>
    </alternativeName>
    <alternativeName>
        <fullName evidence="6">LDH-X</fullName>
    </alternativeName>
</protein>
<organism evidence="9 10">
    <name type="scientific">Tursiops truncatus</name>
    <name type="common">Atlantic bottle-nosed dolphin</name>
    <name type="synonym">Delphinus truncatus</name>
    <dbReference type="NCBI Taxonomy" id="9739"/>
    <lineage>
        <taxon>Eukaryota</taxon>
        <taxon>Metazoa</taxon>
        <taxon>Chordata</taxon>
        <taxon>Craniata</taxon>
        <taxon>Vertebrata</taxon>
        <taxon>Euteleostomi</taxon>
        <taxon>Mammalia</taxon>
        <taxon>Eutheria</taxon>
        <taxon>Laurasiatheria</taxon>
        <taxon>Artiodactyla</taxon>
        <taxon>Whippomorpha</taxon>
        <taxon>Cetacea</taxon>
        <taxon>Odontoceti</taxon>
        <taxon>Delphinidae</taxon>
        <taxon>Tursiops</taxon>
    </lineage>
</organism>
<dbReference type="Pfam" id="PF00056">
    <property type="entry name" value="Ldh_1_N"/>
    <property type="match status" value="1"/>
</dbReference>
<reference evidence="10" key="1">
    <citation type="submission" date="2025-08" db="UniProtKB">
        <authorList>
            <consortium name="RefSeq"/>
        </authorList>
    </citation>
    <scope>IDENTIFICATION</scope>
    <source>
        <tissue evidence="10">Spleen</tissue>
    </source>
</reference>
<dbReference type="RefSeq" id="XP_019803858.2">
    <property type="nucleotide sequence ID" value="XM_019948299.2"/>
</dbReference>
<dbReference type="InterPro" id="IPR036291">
    <property type="entry name" value="NAD(P)-bd_dom_sf"/>
</dbReference>
<dbReference type="InterPro" id="IPR001236">
    <property type="entry name" value="Lactate/malate_DH_N"/>
</dbReference>
<dbReference type="GO" id="GO:0006089">
    <property type="term" value="P:lactate metabolic process"/>
    <property type="evidence" value="ECO:0007669"/>
    <property type="project" value="TreeGrafter"/>
</dbReference>
<sequence length="199" mass="21981">MFSVVSTSVGMRVINSGTLISLKLHYPYQVLKMSTVKEQLIENLIEEDKVSQSKITIVGTGAVGMACAVCILLKDLADELALVDVAVDRLKGETMDLHHGSLFFNTSKFVSGKDYSISTNSKLVIVTADAQQQEGESRLDLVQRNVNIMKSIIPAMVQNSPDCKMLIVSNPGLIWNKRRNLSQYPLCLGPKWCLRCCES</sequence>
<evidence type="ECO:0000256" key="5">
    <source>
        <dbReference type="ARBA" id="ARBA00041134"/>
    </source>
</evidence>
<dbReference type="GO" id="GO:0004459">
    <property type="term" value="F:L-lactate dehydrogenase (NAD+) activity"/>
    <property type="evidence" value="ECO:0007669"/>
    <property type="project" value="TreeGrafter"/>
</dbReference>
<dbReference type="PANTHER" id="PTHR43128:SF5">
    <property type="entry name" value="L-LACTATE DEHYDROGENASE C CHAIN"/>
    <property type="match status" value="1"/>
</dbReference>
<keyword evidence="9" id="KW-1185">Reference proteome</keyword>
<proteinExistence type="predicted"/>